<evidence type="ECO:0000256" key="1">
    <source>
        <dbReference type="ARBA" id="ARBA00000085"/>
    </source>
</evidence>
<dbReference type="SUPFAM" id="SSF55874">
    <property type="entry name" value="ATPase domain of HSP90 chaperone/DNA topoisomerase II/histidine kinase"/>
    <property type="match status" value="1"/>
</dbReference>
<dbReference type="GO" id="GO:0005886">
    <property type="term" value="C:plasma membrane"/>
    <property type="evidence" value="ECO:0007669"/>
    <property type="project" value="TreeGrafter"/>
</dbReference>
<dbReference type="Gene3D" id="3.30.450.20">
    <property type="entry name" value="PAS domain"/>
    <property type="match status" value="1"/>
</dbReference>
<dbReference type="InterPro" id="IPR000700">
    <property type="entry name" value="PAS-assoc_C"/>
</dbReference>
<dbReference type="Pfam" id="PF00072">
    <property type="entry name" value="Response_reg"/>
    <property type="match status" value="1"/>
</dbReference>
<dbReference type="InterPro" id="IPR011006">
    <property type="entry name" value="CheY-like_superfamily"/>
</dbReference>
<keyword evidence="6 15" id="KW-0812">Transmembrane</keyword>
<feature type="domain" description="Histidine kinase" evidence="16">
    <location>
        <begin position="617"/>
        <end position="839"/>
    </location>
</feature>
<keyword evidence="13" id="KW-0131">Cell cycle</keyword>
<dbReference type="SUPFAM" id="SSF55785">
    <property type="entry name" value="PYP-like sensor domain (PAS domain)"/>
    <property type="match status" value="1"/>
</dbReference>
<keyword evidence="10 15" id="KW-1133">Transmembrane helix</keyword>
<dbReference type="SMART" id="SM01079">
    <property type="entry name" value="CHASE"/>
    <property type="match status" value="1"/>
</dbReference>
<dbReference type="Gene3D" id="3.40.50.2300">
    <property type="match status" value="1"/>
</dbReference>
<feature type="transmembrane region" description="Helical" evidence="15">
    <location>
        <begin position="116"/>
        <end position="140"/>
    </location>
</feature>
<dbReference type="Gene3D" id="3.30.450.350">
    <property type="entry name" value="CHASE domain"/>
    <property type="match status" value="1"/>
</dbReference>
<evidence type="ECO:0000256" key="4">
    <source>
        <dbReference type="ARBA" id="ARBA00022553"/>
    </source>
</evidence>
<keyword evidence="12 15" id="KW-0472">Membrane</keyword>
<dbReference type="PANTHER" id="PTHR43047">
    <property type="entry name" value="TWO-COMPONENT HISTIDINE PROTEIN KINASE"/>
    <property type="match status" value="1"/>
</dbReference>
<dbReference type="GO" id="GO:0005524">
    <property type="term" value="F:ATP binding"/>
    <property type="evidence" value="ECO:0007669"/>
    <property type="project" value="UniProtKB-KW"/>
</dbReference>
<dbReference type="PROSITE" id="PS50113">
    <property type="entry name" value="PAC"/>
    <property type="match status" value="1"/>
</dbReference>
<feature type="domain" description="PAC" evidence="18">
    <location>
        <begin position="545"/>
        <end position="599"/>
    </location>
</feature>
<dbReference type="FunFam" id="3.30.565.10:FF:000010">
    <property type="entry name" value="Sensor histidine kinase RcsC"/>
    <property type="match status" value="1"/>
</dbReference>
<dbReference type="PROSITE" id="PS50839">
    <property type="entry name" value="CHASE"/>
    <property type="match status" value="1"/>
</dbReference>
<dbReference type="Pfam" id="PF08448">
    <property type="entry name" value="PAS_4"/>
    <property type="match status" value="1"/>
</dbReference>
<dbReference type="SUPFAM" id="SSF47384">
    <property type="entry name" value="Homodimeric domain of signal transducing histidine kinase"/>
    <property type="match status" value="1"/>
</dbReference>
<evidence type="ECO:0000259" key="17">
    <source>
        <dbReference type="PROSITE" id="PS50110"/>
    </source>
</evidence>
<keyword evidence="5" id="KW-0808">Transferase</keyword>
<evidence type="ECO:0000256" key="13">
    <source>
        <dbReference type="ARBA" id="ARBA00023306"/>
    </source>
</evidence>
<dbReference type="InterPro" id="IPR001789">
    <property type="entry name" value="Sig_transdc_resp-reg_receiver"/>
</dbReference>
<dbReference type="PRINTS" id="PR00344">
    <property type="entry name" value="BCTRLSENSOR"/>
</dbReference>
<comment type="subcellular location">
    <subcellularLocation>
        <location evidence="2">Membrane</location>
    </subcellularLocation>
</comment>
<dbReference type="EMBL" id="PUHZ01000014">
    <property type="protein sequence ID" value="PQO45566.1"/>
    <property type="molecule type" value="Genomic_DNA"/>
</dbReference>
<dbReference type="PROSITE" id="PS50110">
    <property type="entry name" value="RESPONSE_REGULATORY"/>
    <property type="match status" value="1"/>
</dbReference>
<evidence type="ECO:0000256" key="10">
    <source>
        <dbReference type="ARBA" id="ARBA00022989"/>
    </source>
</evidence>
<dbReference type="SMART" id="SM00091">
    <property type="entry name" value="PAS"/>
    <property type="match status" value="1"/>
</dbReference>
<evidence type="ECO:0000256" key="2">
    <source>
        <dbReference type="ARBA" id="ARBA00004370"/>
    </source>
</evidence>
<reference evidence="20 21" key="1">
    <citation type="submission" date="2018-02" db="EMBL/GenBank/DDBJ databases">
        <title>Comparative genomes isolates from brazilian mangrove.</title>
        <authorList>
            <person name="Araujo J.E."/>
            <person name="Taketani R.G."/>
            <person name="Silva M.C.P."/>
            <person name="Loureco M.V."/>
            <person name="Andreote F.D."/>
        </authorList>
    </citation>
    <scope>NUCLEOTIDE SEQUENCE [LARGE SCALE GENOMIC DNA]</scope>
    <source>
        <strain evidence="20 21">Nap-Phe MGV</strain>
    </source>
</reference>
<feature type="transmembrane region" description="Helical" evidence="15">
    <location>
        <begin position="47"/>
        <end position="70"/>
    </location>
</feature>
<organism evidence="20 21">
    <name type="scientific">Blastopirellula marina</name>
    <dbReference type="NCBI Taxonomy" id="124"/>
    <lineage>
        <taxon>Bacteria</taxon>
        <taxon>Pseudomonadati</taxon>
        <taxon>Planctomycetota</taxon>
        <taxon>Planctomycetia</taxon>
        <taxon>Pirellulales</taxon>
        <taxon>Pirellulaceae</taxon>
        <taxon>Blastopirellula</taxon>
    </lineage>
</organism>
<dbReference type="EC" id="2.7.13.3" evidence="3"/>
<dbReference type="Pfam" id="PF02518">
    <property type="entry name" value="HATPase_c"/>
    <property type="match status" value="1"/>
</dbReference>
<dbReference type="InterPro" id="IPR013656">
    <property type="entry name" value="PAS_4"/>
</dbReference>
<dbReference type="SUPFAM" id="SSF52172">
    <property type="entry name" value="CheY-like"/>
    <property type="match status" value="1"/>
</dbReference>
<evidence type="ECO:0000256" key="14">
    <source>
        <dbReference type="PROSITE-ProRule" id="PRU00169"/>
    </source>
</evidence>
<evidence type="ECO:0000256" key="8">
    <source>
        <dbReference type="ARBA" id="ARBA00022777"/>
    </source>
</evidence>
<dbReference type="InterPro" id="IPR036890">
    <property type="entry name" value="HATPase_C_sf"/>
</dbReference>
<evidence type="ECO:0000256" key="15">
    <source>
        <dbReference type="SAM" id="Phobius"/>
    </source>
</evidence>
<dbReference type="GO" id="GO:0000155">
    <property type="term" value="F:phosphorelay sensor kinase activity"/>
    <property type="evidence" value="ECO:0007669"/>
    <property type="project" value="InterPro"/>
</dbReference>
<dbReference type="SMART" id="SM00387">
    <property type="entry name" value="HATPase_c"/>
    <property type="match status" value="1"/>
</dbReference>
<accession>A0A2S8GMA3</accession>
<gene>
    <name evidence="20" type="ORF">C5Y93_14080</name>
</gene>
<keyword evidence="9" id="KW-0067">ATP-binding</keyword>
<evidence type="ECO:0000256" key="7">
    <source>
        <dbReference type="ARBA" id="ARBA00022741"/>
    </source>
</evidence>
<dbReference type="CDD" id="cd00082">
    <property type="entry name" value="HisKA"/>
    <property type="match status" value="1"/>
</dbReference>
<dbReference type="PROSITE" id="PS50109">
    <property type="entry name" value="HIS_KIN"/>
    <property type="match status" value="1"/>
</dbReference>
<feature type="modified residue" description="4-aspartylphosphate" evidence="14">
    <location>
        <position position="937"/>
    </location>
</feature>
<evidence type="ECO:0000256" key="11">
    <source>
        <dbReference type="ARBA" id="ARBA00023012"/>
    </source>
</evidence>
<protein>
    <recommendedName>
        <fullName evidence="3">histidine kinase</fullName>
        <ecNumber evidence="3">2.7.13.3</ecNumber>
    </recommendedName>
</protein>
<keyword evidence="4 14" id="KW-0597">Phosphoprotein</keyword>
<dbReference type="Gene3D" id="1.10.287.130">
    <property type="match status" value="1"/>
</dbReference>
<name>A0A2S8GMA3_9BACT</name>
<dbReference type="InterPro" id="IPR003661">
    <property type="entry name" value="HisK_dim/P_dom"/>
</dbReference>
<keyword evidence="11" id="KW-0902">Two-component regulatory system</keyword>
<comment type="catalytic activity">
    <reaction evidence="1">
        <text>ATP + protein L-histidine = ADP + protein N-phospho-L-histidine.</text>
        <dbReference type="EC" id="2.7.13.3"/>
    </reaction>
</comment>
<evidence type="ECO:0000313" key="20">
    <source>
        <dbReference type="EMBL" id="PQO45566.1"/>
    </source>
</evidence>
<dbReference type="InterPro" id="IPR000014">
    <property type="entry name" value="PAS"/>
</dbReference>
<keyword evidence="7" id="KW-0547">Nucleotide-binding</keyword>
<dbReference type="InterPro" id="IPR036097">
    <property type="entry name" value="HisK_dim/P_sf"/>
</dbReference>
<evidence type="ECO:0000259" key="18">
    <source>
        <dbReference type="PROSITE" id="PS50113"/>
    </source>
</evidence>
<dbReference type="InterPro" id="IPR042240">
    <property type="entry name" value="CHASE_sf"/>
</dbReference>
<evidence type="ECO:0000256" key="6">
    <source>
        <dbReference type="ARBA" id="ARBA00022692"/>
    </source>
</evidence>
<dbReference type="GO" id="GO:0009927">
    <property type="term" value="F:histidine phosphotransfer kinase activity"/>
    <property type="evidence" value="ECO:0007669"/>
    <property type="project" value="TreeGrafter"/>
</dbReference>
<sequence>MRKSAPLVPRVVSDIAGVVGLLCRFPFDQLAIGATGDMHFSKILLRIFELVVIVFAARWVATFLVSYSIVKLPELPTQILEHSLTALLAGPFIVYRCVAVWMEKSLKEMRNARREVVWPVVMIFVVGLMMTTSISTWIAYDHYVDSEVAFDDLAERLKTEVVRRMKVFEHGLKSLRGLHEACEEVSLAEFRDYCQVVDPVLNFHGAMGQGFIRRISHDERDSFLEWAHQNLGEDFTISSVKKESPYDDQLVICHIEPLARNRAAWGLDIGSETNRRQAAEESIATGKPTISAKIDLVQDELHQNGFLYLLPTYRIDMPRNTPSQREAAFNGWVYMPITAELALDGIIQASDGMLDVEVYDDTAIAPDARLFRANGYRFANPEEAEHYVPHFVKSYTLDVGGRQWTVKVSSNRNFDLEGDYFQTYVALTAGGLLTFFLAVMVWNMSSSRRQAILMAESMTLDLKKAKEQAEDNLHRFTTIFDNVPVGVNLLDVNGRVLKTNPAGLNLWEAYSERQILNQSLIGQIPEDQHERVIQSLELAAGGKTTSAEFQMIGFRGTVCLVEMHAVRVGTAKYLGCPIQILIALRDITDQRRAENDLREAHDKAEAANQSKSEFLANMSHEIRTPMTAILGYADLLAEQAHRDVPVKDRLEYINTIRRNGEHLLMIINDILDLSKIEAGKMTLETVPTRVDLVIREVLDLMQVKASAKGLDVDATIETKIPKLIPSDPIRLRQVMVNLVGNAIKFTEIGRVRVRVRYDQEDKQLKMLVVDTGIGMTKQQLERLFQAFAQADNSMARRFGGTGLGLRISKRLAEMLGGDITVTSEIGSGSVFCVSLKVDNIHDSNWLDPADAMTVTVETDKSEEKSFKADSQPLQGMKIILAEDGPDNVRLISFFLRKAGAEVTTVENGRLLVEKLTQDGTVDGELMDPIPYDVVLSDMQMPEMDGYEAAQLLRSKGAGFPIVALTAHAMSGDVIKCMDSGCTAYATKPIDRARLIGVLQRFHPHAMAAAVI</sequence>
<feature type="transmembrane region" description="Helical" evidence="15">
    <location>
        <begin position="82"/>
        <end position="104"/>
    </location>
</feature>
<dbReference type="Pfam" id="PF00512">
    <property type="entry name" value="HisKA"/>
    <property type="match status" value="1"/>
</dbReference>
<evidence type="ECO:0000259" key="19">
    <source>
        <dbReference type="PROSITE" id="PS50839"/>
    </source>
</evidence>
<dbReference type="Pfam" id="PF03924">
    <property type="entry name" value="CHASE"/>
    <property type="match status" value="1"/>
</dbReference>
<keyword evidence="8" id="KW-0418">Kinase</keyword>
<comment type="caution">
    <text evidence="20">The sequence shown here is derived from an EMBL/GenBank/DDBJ whole genome shotgun (WGS) entry which is preliminary data.</text>
</comment>
<dbReference type="NCBIfam" id="TIGR00229">
    <property type="entry name" value="sensory_box"/>
    <property type="match status" value="1"/>
</dbReference>
<dbReference type="CDD" id="cd00130">
    <property type="entry name" value="PAS"/>
    <property type="match status" value="1"/>
</dbReference>
<dbReference type="InterPro" id="IPR005467">
    <property type="entry name" value="His_kinase_dom"/>
</dbReference>
<evidence type="ECO:0000256" key="5">
    <source>
        <dbReference type="ARBA" id="ARBA00022679"/>
    </source>
</evidence>
<dbReference type="AlphaFoldDB" id="A0A2S8GMA3"/>
<dbReference type="InterPro" id="IPR003594">
    <property type="entry name" value="HATPase_dom"/>
</dbReference>
<dbReference type="InterPro" id="IPR035965">
    <property type="entry name" value="PAS-like_dom_sf"/>
</dbReference>
<evidence type="ECO:0000256" key="12">
    <source>
        <dbReference type="ARBA" id="ARBA00023136"/>
    </source>
</evidence>
<evidence type="ECO:0000256" key="3">
    <source>
        <dbReference type="ARBA" id="ARBA00012438"/>
    </source>
</evidence>
<feature type="domain" description="CHASE" evidence="19">
    <location>
        <begin position="181"/>
        <end position="407"/>
    </location>
</feature>
<dbReference type="Proteomes" id="UP000237819">
    <property type="component" value="Unassembled WGS sequence"/>
</dbReference>
<dbReference type="CDD" id="cd17546">
    <property type="entry name" value="REC_hyHK_CKI1_RcsC-like"/>
    <property type="match status" value="1"/>
</dbReference>
<evidence type="ECO:0000259" key="16">
    <source>
        <dbReference type="PROSITE" id="PS50109"/>
    </source>
</evidence>
<dbReference type="CDD" id="cd16922">
    <property type="entry name" value="HATPase_EvgS-ArcB-TorS-like"/>
    <property type="match status" value="1"/>
</dbReference>
<dbReference type="FunFam" id="1.10.287.130:FF:000038">
    <property type="entry name" value="Sensory transduction histidine kinase"/>
    <property type="match status" value="1"/>
</dbReference>
<dbReference type="SMART" id="SM00388">
    <property type="entry name" value="HisKA"/>
    <property type="match status" value="1"/>
</dbReference>
<dbReference type="Gene3D" id="3.30.565.10">
    <property type="entry name" value="Histidine kinase-like ATPase, C-terminal domain"/>
    <property type="match status" value="1"/>
</dbReference>
<dbReference type="InterPro" id="IPR006189">
    <property type="entry name" value="CHASE_dom"/>
</dbReference>
<evidence type="ECO:0000313" key="21">
    <source>
        <dbReference type="Proteomes" id="UP000237819"/>
    </source>
</evidence>
<dbReference type="SMART" id="SM00448">
    <property type="entry name" value="REC"/>
    <property type="match status" value="1"/>
</dbReference>
<proteinExistence type="predicted"/>
<dbReference type="PANTHER" id="PTHR43047:SF72">
    <property type="entry name" value="OSMOSENSING HISTIDINE PROTEIN KINASE SLN1"/>
    <property type="match status" value="1"/>
</dbReference>
<evidence type="ECO:0000256" key="9">
    <source>
        <dbReference type="ARBA" id="ARBA00022840"/>
    </source>
</evidence>
<dbReference type="InterPro" id="IPR004358">
    <property type="entry name" value="Sig_transdc_His_kin-like_C"/>
</dbReference>
<feature type="domain" description="Response regulatory" evidence="17">
    <location>
        <begin position="877"/>
        <end position="1002"/>
    </location>
</feature>